<dbReference type="GO" id="GO:0030245">
    <property type="term" value="P:cellulose catabolic process"/>
    <property type="evidence" value="ECO:0007669"/>
    <property type="project" value="UniProtKB-KW"/>
</dbReference>
<dbReference type="Pfam" id="PF18448">
    <property type="entry name" value="CBM46"/>
    <property type="match status" value="1"/>
</dbReference>
<evidence type="ECO:0000259" key="10">
    <source>
        <dbReference type="Pfam" id="PF03442"/>
    </source>
</evidence>
<dbReference type="PANTHER" id="PTHR31297:SF17">
    <property type="entry name" value="ENDOGLUCANASE"/>
    <property type="match status" value="1"/>
</dbReference>
<dbReference type="InterPro" id="IPR017853">
    <property type="entry name" value="GH"/>
</dbReference>
<evidence type="ECO:0000259" key="11">
    <source>
        <dbReference type="Pfam" id="PF18448"/>
    </source>
</evidence>
<feature type="signal peptide" evidence="8">
    <location>
        <begin position="1"/>
        <end position="29"/>
    </location>
</feature>
<sequence length="578" mass="64969">MKKRHYRSFLSFALAAVMAMTAFSASVLADPKNEKASSWAGKKLSSIQAYVEDMQPGWNLGNTLDSTGSDETSWGNPRVTKQLIQQIAAEGYKSIRIPVTWDQHIGGAPGYTIDTAYMDRVEEVVNWALEAKLYVMINIHHDSWIWVSHMEKKHDEVMARYQAVWTQIADRFKNHSNKLMFEAINEPRFTDGGTTDHAKQHAMLKELITSFHSIVRSSGGNNTVRPLVIPTRETSPAREDLNELYNNIVKLNDPNLIATVHYYGFWPFSVNIAGYYKLEKDTLNDLTTTFDNVHKTLVAKGIPVILGEYGLLGFDKHTGVIEQGEKLKFFEILTHVLKEKNITHMLWDNGQHFNRKTYRWNDQELIDIMKAGWKNGRAATAETDLIHLKKGGKVKDAKVKLNLNGNKLTGLWVGGEHLVAGKDYALSGEELTIKAARLSKLTASGQLGQNAVLNAKFNQGPDWRFKVVVFDRPVLGHATGTTEKFAVPVDFKGNQLATMEAVYADGKNAGPQDWTSFKEFGYAFSPSYDSKEIQLLPEFFKEVKDGEVQLKFHFWSGEIVSYQITKSGTSVTGQPVGK</sequence>
<dbReference type="PANTHER" id="PTHR31297">
    <property type="entry name" value="GLUCAN ENDO-1,6-BETA-GLUCOSIDASE B"/>
    <property type="match status" value="1"/>
</dbReference>
<dbReference type="InterPro" id="IPR014756">
    <property type="entry name" value="Ig_E-set"/>
</dbReference>
<feature type="domain" description="Carbohydrate binding X2" evidence="10">
    <location>
        <begin position="384"/>
        <end position="467"/>
    </location>
</feature>
<feature type="domain" description="Endoglucanase B carbohydrate binding" evidence="11">
    <location>
        <begin position="471"/>
        <end position="574"/>
    </location>
</feature>
<keyword evidence="13" id="KW-1185">Reference proteome</keyword>
<dbReference type="RefSeq" id="WP_148450697.1">
    <property type="nucleotide sequence ID" value="NZ_VSDO01000001.1"/>
</dbReference>
<comment type="similarity">
    <text evidence="7">Belongs to the glycosyl hydrolase 5 (cellulase A) family.</text>
</comment>
<keyword evidence="6" id="KW-0624">Polysaccharide degradation</keyword>
<dbReference type="GO" id="GO:0008422">
    <property type="term" value="F:beta-glucosidase activity"/>
    <property type="evidence" value="ECO:0007669"/>
    <property type="project" value="TreeGrafter"/>
</dbReference>
<feature type="domain" description="Glycoside hydrolase family 5" evidence="9">
    <location>
        <begin position="71"/>
        <end position="352"/>
    </location>
</feature>
<evidence type="ECO:0000256" key="6">
    <source>
        <dbReference type="ARBA" id="ARBA00023326"/>
    </source>
</evidence>
<dbReference type="PIRSF" id="PIRSF001043">
    <property type="entry name" value="Endoglucanase_B"/>
    <property type="match status" value="1"/>
</dbReference>
<gene>
    <name evidence="12" type="ORF">FRY98_05465</name>
</gene>
<keyword evidence="5 7" id="KW-0326">Glycosidase</keyword>
<dbReference type="InterPro" id="IPR001547">
    <property type="entry name" value="Glyco_hydro_5"/>
</dbReference>
<keyword evidence="1 8" id="KW-0732">Signal</keyword>
<name>A0A5D0CYR5_9BACL</name>
<dbReference type="Gene3D" id="2.60.40.10">
    <property type="entry name" value="Immunoglobulins"/>
    <property type="match status" value="1"/>
</dbReference>
<evidence type="ECO:0000256" key="5">
    <source>
        <dbReference type="ARBA" id="ARBA00023295"/>
    </source>
</evidence>
<evidence type="ECO:0000256" key="3">
    <source>
        <dbReference type="ARBA" id="ARBA00023001"/>
    </source>
</evidence>
<organism evidence="12 13">
    <name type="scientific">Paenibacillus faecis</name>
    <dbReference type="NCBI Taxonomy" id="862114"/>
    <lineage>
        <taxon>Bacteria</taxon>
        <taxon>Bacillati</taxon>
        <taxon>Bacillota</taxon>
        <taxon>Bacilli</taxon>
        <taxon>Bacillales</taxon>
        <taxon>Paenibacillaceae</taxon>
        <taxon>Paenibacillus</taxon>
    </lineage>
</organism>
<evidence type="ECO:0000259" key="9">
    <source>
        <dbReference type="Pfam" id="PF00150"/>
    </source>
</evidence>
<dbReference type="SUPFAM" id="SSF81296">
    <property type="entry name" value="E set domains"/>
    <property type="match status" value="1"/>
</dbReference>
<proteinExistence type="inferred from homology"/>
<evidence type="ECO:0000256" key="7">
    <source>
        <dbReference type="RuleBase" id="RU361153"/>
    </source>
</evidence>
<dbReference type="Gene3D" id="3.20.20.80">
    <property type="entry name" value="Glycosidases"/>
    <property type="match status" value="1"/>
</dbReference>
<dbReference type="OrthoDB" id="9800955at2"/>
<protein>
    <submittedName>
        <fullName evidence="12">Cellulase family glycosylhydrolase</fullName>
    </submittedName>
</protein>
<dbReference type="InterPro" id="IPR013783">
    <property type="entry name" value="Ig-like_fold"/>
</dbReference>
<evidence type="ECO:0000256" key="2">
    <source>
        <dbReference type="ARBA" id="ARBA00022801"/>
    </source>
</evidence>
<dbReference type="GO" id="GO:0005576">
    <property type="term" value="C:extracellular region"/>
    <property type="evidence" value="ECO:0007669"/>
    <property type="project" value="TreeGrafter"/>
</dbReference>
<dbReference type="Pfam" id="PF03442">
    <property type="entry name" value="CBM_X2"/>
    <property type="match status" value="1"/>
</dbReference>
<evidence type="ECO:0000313" key="12">
    <source>
        <dbReference type="EMBL" id="TYA15106.1"/>
    </source>
</evidence>
<dbReference type="SUPFAM" id="SSF51445">
    <property type="entry name" value="(Trans)glycosidases"/>
    <property type="match status" value="1"/>
</dbReference>
<accession>A0A5D0CYR5</accession>
<keyword evidence="4" id="KW-0119">Carbohydrate metabolism</keyword>
<dbReference type="InterPro" id="IPR016282">
    <property type="entry name" value="Glyco_hydro_5_endoGlcnase_B"/>
</dbReference>
<dbReference type="AlphaFoldDB" id="A0A5D0CYR5"/>
<evidence type="ECO:0000313" key="13">
    <source>
        <dbReference type="Proteomes" id="UP000325218"/>
    </source>
</evidence>
<dbReference type="Proteomes" id="UP000325218">
    <property type="component" value="Unassembled WGS sequence"/>
</dbReference>
<dbReference type="EMBL" id="VSDO01000001">
    <property type="protein sequence ID" value="TYA15106.1"/>
    <property type="molecule type" value="Genomic_DNA"/>
</dbReference>
<dbReference type="InterPro" id="IPR005102">
    <property type="entry name" value="Carbo-bd_X2"/>
</dbReference>
<evidence type="ECO:0000256" key="1">
    <source>
        <dbReference type="ARBA" id="ARBA00022729"/>
    </source>
</evidence>
<dbReference type="GO" id="GO:0009986">
    <property type="term" value="C:cell surface"/>
    <property type="evidence" value="ECO:0007669"/>
    <property type="project" value="TreeGrafter"/>
</dbReference>
<dbReference type="InterPro" id="IPR040946">
    <property type="entry name" value="CBM46"/>
</dbReference>
<evidence type="ECO:0000256" key="8">
    <source>
        <dbReference type="SAM" id="SignalP"/>
    </source>
</evidence>
<evidence type="ECO:0000256" key="4">
    <source>
        <dbReference type="ARBA" id="ARBA00023277"/>
    </source>
</evidence>
<dbReference type="Pfam" id="PF00150">
    <property type="entry name" value="Cellulase"/>
    <property type="match status" value="1"/>
</dbReference>
<keyword evidence="2 7" id="KW-0378">Hydrolase</keyword>
<reference evidence="12 13" key="1">
    <citation type="submission" date="2019-08" db="EMBL/GenBank/DDBJ databases">
        <title>Genome sequencing of Paenibacillus faecis DSM 23593(T).</title>
        <authorList>
            <person name="Kook J.-K."/>
            <person name="Park S.-N."/>
            <person name="Lim Y.K."/>
        </authorList>
    </citation>
    <scope>NUCLEOTIDE SEQUENCE [LARGE SCALE GENOMIC DNA]</scope>
    <source>
        <strain evidence="12 13">DSM 23593</strain>
    </source>
</reference>
<dbReference type="InterPro" id="IPR050386">
    <property type="entry name" value="Glycosyl_hydrolase_5"/>
</dbReference>
<feature type="chain" id="PRO_5038875220" evidence="8">
    <location>
        <begin position="30"/>
        <end position="578"/>
    </location>
</feature>
<comment type="caution">
    <text evidence="12">The sequence shown here is derived from an EMBL/GenBank/DDBJ whole genome shotgun (WGS) entry which is preliminary data.</text>
</comment>
<keyword evidence="3" id="KW-0136">Cellulose degradation</keyword>